<dbReference type="EMBL" id="JAHYIQ010000013">
    <property type="protein sequence ID" value="KAK1126669.1"/>
    <property type="molecule type" value="Genomic_DNA"/>
</dbReference>
<reference evidence="2" key="1">
    <citation type="submission" date="2021-10" db="EMBL/GenBank/DDBJ databases">
        <title>Melipona bicolor Genome sequencing and assembly.</title>
        <authorList>
            <person name="Araujo N.S."/>
            <person name="Arias M.C."/>
        </authorList>
    </citation>
    <scope>NUCLEOTIDE SEQUENCE</scope>
    <source>
        <strain evidence="2">USP_2M_L1-L4_2017</strain>
        <tissue evidence="2">Whole body</tissue>
    </source>
</reference>
<evidence type="ECO:0000313" key="3">
    <source>
        <dbReference type="Proteomes" id="UP001177670"/>
    </source>
</evidence>
<gene>
    <name evidence="2" type="ORF">K0M31_004295</name>
</gene>
<proteinExistence type="predicted"/>
<feature type="region of interest" description="Disordered" evidence="1">
    <location>
        <begin position="115"/>
        <end position="151"/>
    </location>
</feature>
<name>A0AA40FWT2_9HYME</name>
<organism evidence="2 3">
    <name type="scientific">Melipona bicolor</name>
    <dbReference type="NCBI Taxonomy" id="60889"/>
    <lineage>
        <taxon>Eukaryota</taxon>
        <taxon>Metazoa</taxon>
        <taxon>Ecdysozoa</taxon>
        <taxon>Arthropoda</taxon>
        <taxon>Hexapoda</taxon>
        <taxon>Insecta</taxon>
        <taxon>Pterygota</taxon>
        <taxon>Neoptera</taxon>
        <taxon>Endopterygota</taxon>
        <taxon>Hymenoptera</taxon>
        <taxon>Apocrita</taxon>
        <taxon>Aculeata</taxon>
        <taxon>Apoidea</taxon>
        <taxon>Anthophila</taxon>
        <taxon>Apidae</taxon>
        <taxon>Melipona</taxon>
    </lineage>
</organism>
<evidence type="ECO:0000256" key="1">
    <source>
        <dbReference type="SAM" id="MobiDB-lite"/>
    </source>
</evidence>
<keyword evidence="3" id="KW-1185">Reference proteome</keyword>
<comment type="caution">
    <text evidence="2">The sequence shown here is derived from an EMBL/GenBank/DDBJ whole genome shotgun (WGS) entry which is preliminary data.</text>
</comment>
<evidence type="ECO:0000313" key="2">
    <source>
        <dbReference type="EMBL" id="KAK1126669.1"/>
    </source>
</evidence>
<sequence length="365" mass="40905">MSHGLARWSISGTRIPVFRGSARIVNDRKLLGQFSTGDDRSSCSEAYAAATSDGITGEKKHGFPGSFSARCHGKPPRTTFTFSWFRRIARFETQRAFQDRKTVADENEFLIDETHQGRGWGGNEASRRGGDDLNPTFRYSSRKPKRANCAPSNQRSYSYLARLEVVAAILIETHARRHRARSNSRAFASNSSVRIAPNWLNLGPEYFFVVVTQEVASPRRQTIVQIPPYFMITHVQTALRKAGNYDKTGRARKNTERARLFVYTTTADRCSRQVGGGGTRAGHGVARASPLLGHRLRVEENIHSRENPITAGRDLSNQLSVLVGKVKGFLRCFCHYENYTQVKSIPVGLPGWVVQTREVAYVQVL</sequence>
<protein>
    <submittedName>
        <fullName evidence="2">Uncharacterized protein</fullName>
    </submittedName>
</protein>
<dbReference type="AlphaFoldDB" id="A0AA40FWT2"/>
<dbReference type="Proteomes" id="UP001177670">
    <property type="component" value="Unassembled WGS sequence"/>
</dbReference>
<accession>A0AA40FWT2</accession>